<keyword evidence="9" id="KW-0285">Flavoprotein</keyword>
<dbReference type="InterPro" id="IPR017752">
    <property type="entry name" value="G3P_DH_GlpA_su"/>
</dbReference>
<dbReference type="NCBIfam" id="NF008313">
    <property type="entry name" value="PRK11101.1"/>
    <property type="match status" value="1"/>
</dbReference>
<dbReference type="CDD" id="cd19946">
    <property type="entry name" value="GlpA-like_Fer2_BFD-like"/>
    <property type="match status" value="1"/>
</dbReference>
<dbReference type="GO" id="GO:0004368">
    <property type="term" value="F:glycerol-3-phosphate dehydrogenase (quinone) activity"/>
    <property type="evidence" value="ECO:0007669"/>
    <property type="project" value="UniProtKB-EC"/>
</dbReference>
<dbReference type="Pfam" id="PF04324">
    <property type="entry name" value="Fer2_BFD"/>
    <property type="match status" value="1"/>
</dbReference>
<evidence type="ECO:0000313" key="17">
    <source>
        <dbReference type="EMBL" id="GGJ03099.1"/>
    </source>
</evidence>
<keyword evidence="10" id="KW-0274">FAD</keyword>
<reference evidence="17" key="1">
    <citation type="journal article" date="2014" name="Int. J. Syst. Evol. Microbiol.">
        <title>Complete genome sequence of Corynebacterium casei LMG S-19264T (=DSM 44701T), isolated from a smear-ripened cheese.</title>
        <authorList>
            <consortium name="US DOE Joint Genome Institute (JGI-PGF)"/>
            <person name="Walter F."/>
            <person name="Albersmeier A."/>
            <person name="Kalinowski J."/>
            <person name="Ruckert C."/>
        </authorList>
    </citation>
    <scope>NUCLEOTIDE SEQUENCE</scope>
    <source>
        <strain evidence="17">JCM 14359</strain>
    </source>
</reference>
<dbReference type="NCBIfam" id="TIGR03377">
    <property type="entry name" value="glycerol3P_GlpA"/>
    <property type="match status" value="1"/>
</dbReference>
<dbReference type="SUPFAM" id="SSF51905">
    <property type="entry name" value="FAD/NAD(P)-binding domain"/>
    <property type="match status" value="1"/>
</dbReference>
<evidence type="ECO:0000256" key="10">
    <source>
        <dbReference type="ARBA" id="ARBA00022827"/>
    </source>
</evidence>
<evidence type="ECO:0000259" key="15">
    <source>
        <dbReference type="Pfam" id="PF01266"/>
    </source>
</evidence>
<comment type="pathway">
    <text evidence="4">Polyol metabolism; glycerol degradation via glycerol kinase pathway; glycerone phosphate from sn-glycerol 3-phosphate (anaerobic route): step 1/1.</text>
</comment>
<dbReference type="GO" id="GO:0050660">
    <property type="term" value="F:flavin adenine dinucleotide binding"/>
    <property type="evidence" value="ECO:0007669"/>
    <property type="project" value="InterPro"/>
</dbReference>
<reference evidence="17" key="2">
    <citation type="submission" date="2020-09" db="EMBL/GenBank/DDBJ databases">
        <authorList>
            <person name="Sun Q."/>
            <person name="Ohkuma M."/>
        </authorList>
    </citation>
    <scope>NUCLEOTIDE SEQUENCE</scope>
    <source>
        <strain evidence="17">JCM 14359</strain>
    </source>
</reference>
<dbReference type="Gene3D" id="1.10.10.1100">
    <property type="entry name" value="BFD-like [2Fe-2S]-binding domain"/>
    <property type="match status" value="1"/>
</dbReference>
<evidence type="ECO:0000313" key="18">
    <source>
        <dbReference type="Proteomes" id="UP000653099"/>
    </source>
</evidence>
<evidence type="ECO:0000256" key="8">
    <source>
        <dbReference type="ARBA" id="ARBA00022475"/>
    </source>
</evidence>
<feature type="domain" description="FAD dependent oxidoreductase" evidence="15">
    <location>
        <begin position="8"/>
        <end position="364"/>
    </location>
</feature>
<evidence type="ECO:0000256" key="9">
    <source>
        <dbReference type="ARBA" id="ARBA00022630"/>
    </source>
</evidence>
<dbReference type="PRINTS" id="PR01001">
    <property type="entry name" value="FADG3PDH"/>
</dbReference>
<evidence type="ECO:0000256" key="6">
    <source>
        <dbReference type="ARBA" id="ARBA00011331"/>
    </source>
</evidence>
<evidence type="ECO:0000256" key="1">
    <source>
        <dbReference type="ARBA" id="ARBA00001917"/>
    </source>
</evidence>
<name>A0A830ENY1_9EURY</name>
<dbReference type="InterPro" id="IPR006076">
    <property type="entry name" value="FAD-dep_OxRdtase"/>
</dbReference>
<dbReference type="GO" id="GO:0010181">
    <property type="term" value="F:FMN binding"/>
    <property type="evidence" value="ECO:0007669"/>
    <property type="project" value="InterPro"/>
</dbReference>
<dbReference type="EC" id="1.1.5.3" evidence="7"/>
<dbReference type="AlphaFoldDB" id="A0A830ENY1"/>
<dbReference type="GO" id="GO:0009331">
    <property type="term" value="C:glycerol-3-phosphate dehydrogenase (FAD) complex"/>
    <property type="evidence" value="ECO:0007669"/>
    <property type="project" value="InterPro"/>
</dbReference>
<evidence type="ECO:0000256" key="13">
    <source>
        <dbReference type="ARBA" id="ARBA00049055"/>
    </source>
</evidence>
<dbReference type="Gene3D" id="3.30.9.10">
    <property type="entry name" value="D-Amino Acid Oxidase, subunit A, domain 2"/>
    <property type="match status" value="1"/>
</dbReference>
<evidence type="ECO:0000256" key="2">
    <source>
        <dbReference type="ARBA" id="ARBA00001974"/>
    </source>
</evidence>
<comment type="caution">
    <text evidence="17">The sequence shown here is derived from an EMBL/GenBank/DDBJ whole genome shotgun (WGS) entry which is preliminary data.</text>
</comment>
<dbReference type="SUPFAM" id="SSF54373">
    <property type="entry name" value="FAD-linked reductases, C-terminal domain"/>
    <property type="match status" value="1"/>
</dbReference>
<organism evidence="17 18">
    <name type="scientific">Halobellus salinus</name>
    <dbReference type="NCBI Taxonomy" id="931585"/>
    <lineage>
        <taxon>Archaea</taxon>
        <taxon>Methanobacteriati</taxon>
        <taxon>Methanobacteriota</taxon>
        <taxon>Stenosarchaea group</taxon>
        <taxon>Halobacteria</taxon>
        <taxon>Halobacteriales</taxon>
        <taxon>Haloferacaceae</taxon>
        <taxon>Halobellus</taxon>
    </lineage>
</organism>
<dbReference type="InterPro" id="IPR000447">
    <property type="entry name" value="G3P_DH_FAD-dep"/>
</dbReference>
<evidence type="ECO:0000256" key="7">
    <source>
        <dbReference type="ARBA" id="ARBA00013029"/>
    </source>
</evidence>
<evidence type="ECO:0000256" key="12">
    <source>
        <dbReference type="ARBA" id="ARBA00023136"/>
    </source>
</evidence>
<feature type="domain" description="BFD-like [2Fe-2S]-binding" evidence="16">
    <location>
        <begin position="439"/>
        <end position="489"/>
    </location>
</feature>
<feature type="compositionally biased region" description="Low complexity" evidence="14">
    <location>
        <begin position="570"/>
        <end position="579"/>
    </location>
</feature>
<comment type="cofactor">
    <cofactor evidence="2">
        <name>FAD</name>
        <dbReference type="ChEBI" id="CHEBI:57692"/>
    </cofactor>
</comment>
<comment type="similarity">
    <text evidence="5">Belongs to the FAD-dependent glycerol-3-phosphate dehydrogenase family.</text>
</comment>
<dbReference type="InterPro" id="IPR036188">
    <property type="entry name" value="FAD/NAD-bd_sf"/>
</dbReference>
<dbReference type="UniPathway" id="UPA00618">
    <property type="reaction ID" value="UER00673"/>
</dbReference>
<evidence type="ECO:0000256" key="4">
    <source>
        <dbReference type="ARBA" id="ARBA00005157"/>
    </source>
</evidence>
<dbReference type="Proteomes" id="UP000653099">
    <property type="component" value="Unassembled WGS sequence"/>
</dbReference>
<comment type="subcellular location">
    <subcellularLocation>
        <location evidence="3">Cell membrane</location>
        <topology evidence="3">Peripheral membrane protein</topology>
    </subcellularLocation>
</comment>
<dbReference type="PANTHER" id="PTHR11985:SF15">
    <property type="entry name" value="GLYCEROL-3-PHOSPHATE DEHYDROGENASE, MITOCHONDRIAL"/>
    <property type="match status" value="1"/>
</dbReference>
<sequence length="605" mass="65389">MSNAPSALVIGGGSTGCGIVRDLAMRGLDVTLVEKGNLTHGTTGRMHGLLHSGGRYAVADQSSATECIEENRVLRRIATHCVEMTGGLFVQRPEDEDEYFERKLEGCRECGIPAEVLSPEEAREIEPHLARDIERAIRVPDGAIDPFRLCVANAAAAIDHGARVETHAEVTDVLVENGEAVGVEIEHESGEGSFVHGEAGEREEIYADHIINATGAWAGQIGDMAGVDVAVRPSKGVMTIMNVRQVDTVINRCKPKGDADIVVPHETTCILGTTDEEVDDPEDYPEEGWEVDMMIDTLSKLVPMLSEARTIRSFWGVRPLYEPPAVASEDPTDITRDFFLLDHDDRDDLPGMTSIVGGKLTTYRLMAEKIADHVCDRLDVDAECRTAEEPLPGSEDFSVLRDWMDEFGLRSPVGRRSAERLGSRMDEVIGEWDGPNPTVCECEAVTRAEIHDAIEGAGSDLNAVRLRTRASMGNCQGAFCCHRMANELVPEYDEVVARDAFEDLYQERWKGERHALWGQQLSQATLKHMLHATTMNRDSDPAATEEPVDFGAFDPGPDATSAPGAGTESAGGPDDAVADGGTGIEAAGGPDRDGSNPAGETDADS</sequence>
<dbReference type="InterPro" id="IPR007419">
    <property type="entry name" value="BFD-like_2Fe2S-bd_dom"/>
</dbReference>
<dbReference type="OrthoDB" id="36306at2157"/>
<dbReference type="PROSITE" id="PS00978">
    <property type="entry name" value="FAD_G3PDH_2"/>
    <property type="match status" value="1"/>
</dbReference>
<evidence type="ECO:0000256" key="11">
    <source>
        <dbReference type="ARBA" id="ARBA00023002"/>
    </source>
</evidence>
<dbReference type="RefSeq" id="WP_188786409.1">
    <property type="nucleotide sequence ID" value="NZ_BMOC01000005.1"/>
</dbReference>
<evidence type="ECO:0000256" key="3">
    <source>
        <dbReference type="ARBA" id="ARBA00004202"/>
    </source>
</evidence>
<evidence type="ECO:0000259" key="16">
    <source>
        <dbReference type="Pfam" id="PF04324"/>
    </source>
</evidence>
<dbReference type="GO" id="GO:0005886">
    <property type="term" value="C:plasma membrane"/>
    <property type="evidence" value="ECO:0007669"/>
    <property type="project" value="UniProtKB-SubCell"/>
</dbReference>
<accession>A0A830ENY1</accession>
<evidence type="ECO:0000256" key="14">
    <source>
        <dbReference type="SAM" id="MobiDB-lite"/>
    </source>
</evidence>
<dbReference type="GO" id="GO:0006072">
    <property type="term" value="P:glycerol-3-phosphate metabolic process"/>
    <property type="evidence" value="ECO:0007669"/>
    <property type="project" value="InterPro"/>
</dbReference>
<comment type="catalytic activity">
    <reaction evidence="13">
        <text>a quinone + sn-glycerol 3-phosphate = dihydroxyacetone phosphate + a quinol</text>
        <dbReference type="Rhea" id="RHEA:18977"/>
        <dbReference type="ChEBI" id="CHEBI:24646"/>
        <dbReference type="ChEBI" id="CHEBI:57597"/>
        <dbReference type="ChEBI" id="CHEBI:57642"/>
        <dbReference type="ChEBI" id="CHEBI:132124"/>
        <dbReference type="EC" id="1.1.5.3"/>
    </reaction>
</comment>
<feature type="region of interest" description="Disordered" evidence="14">
    <location>
        <begin position="537"/>
        <end position="605"/>
    </location>
</feature>
<evidence type="ECO:0000256" key="5">
    <source>
        <dbReference type="ARBA" id="ARBA00007330"/>
    </source>
</evidence>
<keyword evidence="11" id="KW-0560">Oxidoreductase</keyword>
<dbReference type="EMBL" id="BMOC01000005">
    <property type="protein sequence ID" value="GGJ03099.1"/>
    <property type="molecule type" value="Genomic_DNA"/>
</dbReference>
<dbReference type="GO" id="GO:0019563">
    <property type="term" value="P:glycerol catabolic process"/>
    <property type="evidence" value="ECO:0007669"/>
    <property type="project" value="UniProtKB-UniPathway"/>
</dbReference>
<keyword evidence="12" id="KW-0472">Membrane</keyword>
<gene>
    <name evidence="17" type="ORF">GCM10008995_11130</name>
</gene>
<comment type="subunit">
    <text evidence="6">Composed of a catalytic GlpA/B dimer and of membrane bound GlpC.</text>
</comment>
<proteinExistence type="inferred from homology"/>
<dbReference type="Pfam" id="PF01266">
    <property type="entry name" value="DAO"/>
    <property type="match status" value="1"/>
</dbReference>
<comment type="cofactor">
    <cofactor evidence="1">
        <name>FMN</name>
        <dbReference type="ChEBI" id="CHEBI:58210"/>
    </cofactor>
</comment>
<keyword evidence="18" id="KW-1185">Reference proteome</keyword>
<keyword evidence="8" id="KW-1003">Cell membrane</keyword>
<dbReference type="Gene3D" id="3.50.50.60">
    <property type="entry name" value="FAD/NAD(P)-binding domain"/>
    <property type="match status" value="2"/>
</dbReference>
<protein>
    <recommendedName>
        <fullName evidence="7">glycerol-3-phosphate dehydrogenase</fullName>
        <ecNumber evidence="7">1.1.5.3</ecNumber>
    </recommendedName>
</protein>
<dbReference type="PANTHER" id="PTHR11985">
    <property type="entry name" value="GLYCEROL-3-PHOSPHATE DEHYDROGENASE"/>
    <property type="match status" value="1"/>
</dbReference>
<dbReference type="InterPro" id="IPR041854">
    <property type="entry name" value="BFD-like_2Fe2S-bd_dom_sf"/>
</dbReference>